<dbReference type="EMBL" id="CM041544">
    <property type="protein sequence ID" value="KAI3363332.1"/>
    <property type="molecule type" value="Genomic_DNA"/>
</dbReference>
<name>A0ACB8W657_9TELE</name>
<dbReference type="Proteomes" id="UP000831701">
    <property type="component" value="Chromosome 14"/>
</dbReference>
<reference evidence="1" key="1">
    <citation type="submission" date="2022-04" db="EMBL/GenBank/DDBJ databases">
        <title>Jade perch genome.</title>
        <authorList>
            <person name="Chao B."/>
        </authorList>
    </citation>
    <scope>NUCLEOTIDE SEQUENCE</scope>
    <source>
        <strain evidence="1">CB-2022</strain>
    </source>
</reference>
<proteinExistence type="predicted"/>
<sequence length="1313" mass="148252">MMMTQVETTVHYDNGYEDEYMLQEEEWDRDMLLDPAWEQQQRKTFTAWCNSHLRKAGTQIENIEEDFRNGLKLMLLLEVISGERLPKPDRGKMRFHKIANVNKALDFITSKGVKLVSIGAEVGALSSTPPRDSKKAGYSVLLFGPYAQTTARDLSPTRRRREATSLVHRGELQHMAAELGSYKQAHTSLPPLTLGNSRVVEGPAPLKELGSRAQAMRGGIGSSRPPAPRLLPKPHCTGPSWTFLRVVSLLEGGPTSPFRAEPGRVPWAKTRPPGAPAAEPPTPGLAPGWGPVVCLSEIVDGNVKMTLGMIWTIILRFAIQDISVEETSAKEGLLLWCQRKTAPYRNVNVQNFHVSWKDGLAFCALIHRHRPDLLDYSKLNKDDPLGNLNLAFEIAEKHLDIPKMLDAEDIINTPKPDERAIMTYVSCFYHAFAGAEQAETAANRICKVLGVNQENEKMMEEYERLASELLEWIRRTTPWLENRTPEKTMAEMQRKLEDFRDYRRQHKPPKVQEKCQLEINFNTLQTKLRISNRPAFMPSEGKMVSDIASAWQGLEQAEKGYEEWLLTEIRRLERLDHLAEKFRQKATNHENWASGKELILSQKDYETCTLTEIKALLRKHEAFESDLAAHQDRVEQIAAIAQELKYALPSADVRSHVSWRPGSWSQRDPNEGSFTNMEASPGLYYSSSQSAPTQPSSVGYSVDLLLYEPVIKGVYSSPQTYPASSSSAQDMSSMAPLGSGWGSGEDSSIYPPMPDALPPSPFLQTGELAHYEGTIEHGDSQRETEELNSIPPPPAPLPYPEPAFQAGELSYYSAISEHRNAERETEEQGFIPPSPYTSAPQTDEGLSATSTSGEGPEQLVSEGPRAMESGLHHLLTVRTFFFFFFFPSELDYHDVAAVNQRCQSICDLWDKLGTLTQKRREALERTDKLLETIDQLFLEFAKRSAPFNNWMEGAMEDLQDMFIVHTTEEVQSLIAAHEQFKATLPEADAERQAIMGIHNEVLKISQSYGIKANIINPYSTITIEELLNKWEKVKKLVPQRDGALQEEMARQHAHERLRRQFAAQANLIGPWIQARMEEIGRCSLEIGGTLEDQMTQLKQFEHVTVAYKPNIDKLEGDHQLIQESLVFDNKHTNYTMEHIRVGWELLLTTIARTINEIETQILTRDAKGISQQQMNEFRSSFNHFDRKKNGAMDTDDFRACLISMGYDLGEVEFARIMMLVDPNATGIVSFQSFIDFMTRETADTDTAEQVVASFRILATDKPYILVEELRRELPPEQAEYCIMRMPPYSGPGAPPGALDYTAFSTALYGESDL</sequence>
<evidence type="ECO:0000313" key="2">
    <source>
        <dbReference type="Proteomes" id="UP000831701"/>
    </source>
</evidence>
<gene>
    <name evidence="1" type="ORF">L3Q82_011954</name>
</gene>
<comment type="caution">
    <text evidence="1">The sequence shown here is derived from an EMBL/GenBank/DDBJ whole genome shotgun (WGS) entry which is preliminary data.</text>
</comment>
<evidence type="ECO:0000313" key="1">
    <source>
        <dbReference type="EMBL" id="KAI3363332.1"/>
    </source>
</evidence>
<keyword evidence="2" id="KW-1185">Reference proteome</keyword>
<protein>
    <submittedName>
        <fullName evidence="1">Uncharacterized protein</fullName>
    </submittedName>
</protein>
<accession>A0ACB8W657</accession>
<organism evidence="1 2">
    <name type="scientific">Scortum barcoo</name>
    <name type="common">barcoo grunter</name>
    <dbReference type="NCBI Taxonomy" id="214431"/>
    <lineage>
        <taxon>Eukaryota</taxon>
        <taxon>Metazoa</taxon>
        <taxon>Chordata</taxon>
        <taxon>Craniata</taxon>
        <taxon>Vertebrata</taxon>
        <taxon>Euteleostomi</taxon>
        <taxon>Actinopterygii</taxon>
        <taxon>Neopterygii</taxon>
        <taxon>Teleostei</taxon>
        <taxon>Neoteleostei</taxon>
        <taxon>Acanthomorphata</taxon>
        <taxon>Eupercaria</taxon>
        <taxon>Centrarchiformes</taxon>
        <taxon>Terapontoidei</taxon>
        <taxon>Terapontidae</taxon>
        <taxon>Scortum</taxon>
    </lineage>
</organism>